<dbReference type="AlphaFoldDB" id="A0A7C3UNI4"/>
<dbReference type="SUPFAM" id="SSF103473">
    <property type="entry name" value="MFS general substrate transporter"/>
    <property type="match status" value="1"/>
</dbReference>
<feature type="transmembrane region" description="Helical" evidence="5">
    <location>
        <begin position="157"/>
        <end position="179"/>
    </location>
</feature>
<evidence type="ECO:0000256" key="5">
    <source>
        <dbReference type="SAM" id="Phobius"/>
    </source>
</evidence>
<comment type="caution">
    <text evidence="7">The sequence shown here is derived from an EMBL/GenBank/DDBJ whole genome shotgun (WGS) entry which is preliminary data.</text>
</comment>
<feature type="transmembrane region" description="Helical" evidence="5">
    <location>
        <begin position="328"/>
        <end position="354"/>
    </location>
</feature>
<comment type="subcellular location">
    <subcellularLocation>
        <location evidence="1">Membrane</location>
        <topology evidence="1">Multi-pass membrane protein</topology>
    </subcellularLocation>
</comment>
<keyword evidence="2 5" id="KW-0812">Transmembrane</keyword>
<evidence type="ECO:0000256" key="3">
    <source>
        <dbReference type="ARBA" id="ARBA00022989"/>
    </source>
</evidence>
<dbReference type="InterPro" id="IPR020846">
    <property type="entry name" value="MFS_dom"/>
</dbReference>
<evidence type="ECO:0000313" key="7">
    <source>
        <dbReference type="EMBL" id="HGE98545.1"/>
    </source>
</evidence>
<dbReference type="GO" id="GO:0016020">
    <property type="term" value="C:membrane"/>
    <property type="evidence" value="ECO:0007669"/>
    <property type="project" value="UniProtKB-SubCell"/>
</dbReference>
<organism evidence="7">
    <name type="scientific">candidate division WOR-3 bacterium</name>
    <dbReference type="NCBI Taxonomy" id="2052148"/>
    <lineage>
        <taxon>Bacteria</taxon>
        <taxon>Bacteria division WOR-3</taxon>
    </lineage>
</organism>
<accession>A0A7C3UNI4</accession>
<dbReference type="PROSITE" id="PS50850">
    <property type="entry name" value="MFS"/>
    <property type="match status" value="1"/>
</dbReference>
<dbReference type="Pfam" id="PF00083">
    <property type="entry name" value="Sugar_tr"/>
    <property type="match status" value="1"/>
</dbReference>
<feature type="transmembrane region" description="Helical" evidence="5">
    <location>
        <begin position="269"/>
        <end position="288"/>
    </location>
</feature>
<feature type="transmembrane region" description="Helical" evidence="5">
    <location>
        <begin position="208"/>
        <end position="227"/>
    </location>
</feature>
<feature type="transmembrane region" description="Helical" evidence="5">
    <location>
        <begin position="294"/>
        <end position="316"/>
    </location>
</feature>
<evidence type="ECO:0000256" key="1">
    <source>
        <dbReference type="ARBA" id="ARBA00004141"/>
    </source>
</evidence>
<dbReference type="CDD" id="cd17370">
    <property type="entry name" value="MFS_MJ1317_like"/>
    <property type="match status" value="1"/>
</dbReference>
<keyword evidence="3 5" id="KW-1133">Transmembrane helix</keyword>
<feature type="transmembrane region" description="Helical" evidence="5">
    <location>
        <begin position="360"/>
        <end position="377"/>
    </location>
</feature>
<dbReference type="Gene3D" id="1.20.1250.20">
    <property type="entry name" value="MFS general substrate transporter like domains"/>
    <property type="match status" value="2"/>
</dbReference>
<dbReference type="PANTHER" id="PTHR23518">
    <property type="entry name" value="C-METHYLTRANSFERASE"/>
    <property type="match status" value="1"/>
</dbReference>
<evidence type="ECO:0000256" key="4">
    <source>
        <dbReference type="ARBA" id="ARBA00023136"/>
    </source>
</evidence>
<feature type="transmembrane region" description="Helical" evidence="5">
    <location>
        <begin position="134"/>
        <end position="151"/>
    </location>
</feature>
<sequence>MFNVIILGIASFLTDVSTEMVYPLLPLYLTLRLGAGPAILGLIEGVAESLTSILKVFSGYLSDISGRRKPITILGYFFSVLGKFFIYLSRVWGLVFLGRVLDRFGKGIRTAPRDALIADSVSEKRGKAYGLHRMLDTFGAVLGVILAIYFLKRFKESFARVFLLSLIPAILGAFILFLIREKGKKDGGGKRRLSLLRDWRNLPKRFKLFLLILFLFSLGNSSNQFLILRANNLGLGMTGSLSLYLFYNLIYGLFSYPAGRLSDWVGRKLLIVIGYLIYGVVYLGFGLISQPSALIFLFGLYGLYSALTEGVEKAFVSDIAPETIRGSLIGLHATLTGIGLLPASLIFGLLWSIFGFRVPFFFGGIMGILASISLALFT</sequence>
<evidence type="ECO:0000256" key="2">
    <source>
        <dbReference type="ARBA" id="ARBA00022692"/>
    </source>
</evidence>
<evidence type="ECO:0000259" key="6">
    <source>
        <dbReference type="PROSITE" id="PS50850"/>
    </source>
</evidence>
<dbReference type="InterPro" id="IPR011701">
    <property type="entry name" value="MFS"/>
</dbReference>
<reference evidence="7" key="1">
    <citation type="journal article" date="2020" name="mSystems">
        <title>Genome- and Community-Level Interaction Insights into Carbon Utilization and Element Cycling Functions of Hydrothermarchaeota in Hydrothermal Sediment.</title>
        <authorList>
            <person name="Zhou Z."/>
            <person name="Liu Y."/>
            <person name="Xu W."/>
            <person name="Pan J."/>
            <person name="Luo Z.H."/>
            <person name="Li M."/>
        </authorList>
    </citation>
    <scope>NUCLEOTIDE SEQUENCE [LARGE SCALE GENOMIC DNA]</scope>
    <source>
        <strain evidence="7">SpSt-906</strain>
    </source>
</reference>
<protein>
    <submittedName>
        <fullName evidence="7">MFS transporter</fullName>
    </submittedName>
</protein>
<dbReference type="EMBL" id="DTMQ01000007">
    <property type="protein sequence ID" value="HGE98545.1"/>
    <property type="molecule type" value="Genomic_DNA"/>
</dbReference>
<dbReference type="PROSITE" id="PS00216">
    <property type="entry name" value="SUGAR_TRANSPORT_1"/>
    <property type="match status" value="1"/>
</dbReference>
<feature type="transmembrane region" description="Helical" evidence="5">
    <location>
        <begin position="73"/>
        <end position="97"/>
    </location>
</feature>
<dbReference type="InterPro" id="IPR005828">
    <property type="entry name" value="MFS_sugar_transport-like"/>
</dbReference>
<dbReference type="InterPro" id="IPR005829">
    <property type="entry name" value="Sugar_transporter_CS"/>
</dbReference>
<dbReference type="InterPro" id="IPR036259">
    <property type="entry name" value="MFS_trans_sf"/>
</dbReference>
<feature type="transmembrane region" description="Helical" evidence="5">
    <location>
        <begin position="233"/>
        <end position="257"/>
    </location>
</feature>
<dbReference type="Pfam" id="PF07690">
    <property type="entry name" value="MFS_1"/>
    <property type="match status" value="1"/>
</dbReference>
<gene>
    <name evidence="7" type="ORF">ENX07_00515</name>
</gene>
<name>A0A7C3UNI4_UNCW3</name>
<dbReference type="PANTHER" id="PTHR23518:SF2">
    <property type="entry name" value="MAJOR FACILITATOR SUPERFAMILY TRANSPORTER"/>
    <property type="match status" value="1"/>
</dbReference>
<keyword evidence="4 5" id="KW-0472">Membrane</keyword>
<proteinExistence type="predicted"/>
<dbReference type="GO" id="GO:0022857">
    <property type="term" value="F:transmembrane transporter activity"/>
    <property type="evidence" value="ECO:0007669"/>
    <property type="project" value="InterPro"/>
</dbReference>
<feature type="domain" description="Major facilitator superfamily (MFS) profile" evidence="6">
    <location>
        <begin position="3"/>
        <end position="378"/>
    </location>
</feature>